<name>A0ABR7LJV9_9ACTN</name>
<keyword evidence="1" id="KW-1133">Transmembrane helix</keyword>
<proteinExistence type="predicted"/>
<accession>A0ABR7LJV9</accession>
<evidence type="ECO:0000313" key="2">
    <source>
        <dbReference type="EMBL" id="MBC6465054.1"/>
    </source>
</evidence>
<gene>
    <name evidence="2" type="ORF">HKK74_06040</name>
</gene>
<keyword evidence="1" id="KW-0812">Transmembrane</keyword>
<evidence type="ECO:0008006" key="4">
    <source>
        <dbReference type="Google" id="ProtNLM"/>
    </source>
</evidence>
<dbReference type="EMBL" id="JABVEC010000003">
    <property type="protein sequence ID" value="MBC6465054.1"/>
    <property type="molecule type" value="Genomic_DNA"/>
</dbReference>
<evidence type="ECO:0000313" key="3">
    <source>
        <dbReference type="Proteomes" id="UP000805614"/>
    </source>
</evidence>
<evidence type="ECO:0000256" key="1">
    <source>
        <dbReference type="SAM" id="Phobius"/>
    </source>
</evidence>
<protein>
    <recommendedName>
        <fullName evidence="4">DUF1440 domain-containing protein</fullName>
    </recommendedName>
</protein>
<feature type="transmembrane region" description="Helical" evidence="1">
    <location>
        <begin position="93"/>
        <end position="114"/>
    </location>
</feature>
<reference evidence="2 3" key="1">
    <citation type="submission" date="2020-06" db="EMBL/GenBank/DDBJ databases">
        <title>Actinomadura xiongansis sp. nov., isolated from soil of Baiyangdian.</title>
        <authorList>
            <person name="Zhang X."/>
        </authorList>
    </citation>
    <scope>NUCLEOTIDE SEQUENCE [LARGE SCALE GENOMIC DNA]</scope>
    <source>
        <strain evidence="2 3">HBUM206468</strain>
    </source>
</reference>
<keyword evidence="1" id="KW-0472">Membrane</keyword>
<sequence length="158" mass="16197">MRRELLLGAVAGAVGILALDAVGYLDMAVRGRPASELPGRLVDRLAELAGVEVPREDEDWRNRASAIGALLGYGVGLVTGAVFGAVRAGGLRLRAPVAAVAVGAAAMAMSDVPLVLSGLTDPRTWGLAGWASDIVPHLAFGVATVATFEALNDLGRSR</sequence>
<dbReference type="Proteomes" id="UP000805614">
    <property type="component" value="Unassembled WGS sequence"/>
</dbReference>
<dbReference type="RefSeq" id="WP_187242074.1">
    <property type="nucleotide sequence ID" value="NZ_BAAAOK010000017.1"/>
</dbReference>
<feature type="transmembrane region" description="Helical" evidence="1">
    <location>
        <begin position="134"/>
        <end position="151"/>
    </location>
</feature>
<keyword evidence="3" id="KW-1185">Reference proteome</keyword>
<comment type="caution">
    <text evidence="2">The sequence shown here is derived from an EMBL/GenBank/DDBJ whole genome shotgun (WGS) entry which is preliminary data.</text>
</comment>
<feature type="transmembrane region" description="Helical" evidence="1">
    <location>
        <begin position="64"/>
        <end position="86"/>
    </location>
</feature>
<organism evidence="2 3">
    <name type="scientific">Actinomadura alba</name>
    <dbReference type="NCBI Taxonomy" id="406431"/>
    <lineage>
        <taxon>Bacteria</taxon>
        <taxon>Bacillati</taxon>
        <taxon>Actinomycetota</taxon>
        <taxon>Actinomycetes</taxon>
        <taxon>Streptosporangiales</taxon>
        <taxon>Thermomonosporaceae</taxon>
        <taxon>Actinomadura</taxon>
    </lineage>
</organism>